<organism evidence="2 3">
    <name type="scientific">Saccharospirillum salsuginis</name>
    <dbReference type="NCBI Taxonomy" id="418750"/>
    <lineage>
        <taxon>Bacteria</taxon>
        <taxon>Pseudomonadati</taxon>
        <taxon>Pseudomonadota</taxon>
        <taxon>Gammaproteobacteria</taxon>
        <taxon>Oceanospirillales</taxon>
        <taxon>Saccharospirillaceae</taxon>
        <taxon>Saccharospirillum</taxon>
    </lineage>
</organism>
<dbReference type="PANTHER" id="PTHR41795">
    <property type="entry name" value="EXOPOLYSACCHARIDE SYNTHESIS PROTEIN"/>
    <property type="match status" value="1"/>
</dbReference>
<dbReference type="InterPro" id="IPR010331">
    <property type="entry name" value="ExoD"/>
</dbReference>
<sequence>MSHDITNLSGLIDRIAQTVPDRKHICLDDVLSATGTRTLGPILLLAGLVMLAPILGDIPGVPTLMALLVLLVASQLMFRNGPPWLPKWLLNRTVKRDTLYKALDWSRRPAGFIDRYTHIRLTHLVVGPGRYLIAVVCIAIALATPLMEVVPFSANGAGLALSIFGLALISQDGAFALAALIVVVCLFVFIGFSVI</sequence>
<evidence type="ECO:0000256" key="1">
    <source>
        <dbReference type="SAM" id="Phobius"/>
    </source>
</evidence>
<dbReference type="AlphaFoldDB" id="A0A918K8H9"/>
<dbReference type="PANTHER" id="PTHR41795:SF1">
    <property type="entry name" value="EXOPOLYSACCHARIDE SYNTHESIS PROTEIN"/>
    <property type="match status" value="1"/>
</dbReference>
<gene>
    <name evidence="2" type="ORF">GCM10007392_22930</name>
</gene>
<dbReference type="RefSeq" id="WP_189608680.1">
    <property type="nucleotide sequence ID" value="NZ_BMXR01000005.1"/>
</dbReference>
<feature type="transmembrane region" description="Helical" evidence="1">
    <location>
        <begin position="175"/>
        <end position="194"/>
    </location>
</feature>
<proteinExistence type="predicted"/>
<dbReference type="PIRSF" id="PIRSF033239">
    <property type="entry name" value="ExoD"/>
    <property type="match status" value="1"/>
</dbReference>
<name>A0A918K8H9_9GAMM</name>
<reference evidence="2" key="1">
    <citation type="journal article" date="2014" name="Int. J. Syst. Evol. Microbiol.">
        <title>Complete genome sequence of Corynebacterium casei LMG S-19264T (=DSM 44701T), isolated from a smear-ripened cheese.</title>
        <authorList>
            <consortium name="US DOE Joint Genome Institute (JGI-PGF)"/>
            <person name="Walter F."/>
            <person name="Albersmeier A."/>
            <person name="Kalinowski J."/>
            <person name="Ruckert C."/>
        </authorList>
    </citation>
    <scope>NUCLEOTIDE SEQUENCE</scope>
    <source>
        <strain evidence="2">KCTC 22169</strain>
    </source>
</reference>
<keyword evidence="3" id="KW-1185">Reference proteome</keyword>
<reference evidence="2" key="2">
    <citation type="submission" date="2020-09" db="EMBL/GenBank/DDBJ databases">
        <authorList>
            <person name="Sun Q."/>
            <person name="Kim S."/>
        </authorList>
    </citation>
    <scope>NUCLEOTIDE SEQUENCE</scope>
    <source>
        <strain evidence="2">KCTC 22169</strain>
    </source>
</reference>
<dbReference type="Proteomes" id="UP000626148">
    <property type="component" value="Unassembled WGS sequence"/>
</dbReference>
<evidence type="ECO:0000313" key="2">
    <source>
        <dbReference type="EMBL" id="GGX54864.1"/>
    </source>
</evidence>
<keyword evidence="1" id="KW-0812">Transmembrane</keyword>
<accession>A0A918K8H9</accession>
<feature type="transmembrane region" description="Helical" evidence="1">
    <location>
        <begin position="149"/>
        <end position="168"/>
    </location>
</feature>
<keyword evidence="1" id="KW-0472">Membrane</keyword>
<feature type="transmembrane region" description="Helical" evidence="1">
    <location>
        <begin position="121"/>
        <end position="143"/>
    </location>
</feature>
<protein>
    <recommendedName>
        <fullName evidence="4">Exopolysaccharide synthesis, ExoD</fullName>
    </recommendedName>
</protein>
<evidence type="ECO:0000313" key="3">
    <source>
        <dbReference type="Proteomes" id="UP000626148"/>
    </source>
</evidence>
<evidence type="ECO:0008006" key="4">
    <source>
        <dbReference type="Google" id="ProtNLM"/>
    </source>
</evidence>
<dbReference type="Pfam" id="PF06055">
    <property type="entry name" value="ExoD"/>
    <property type="match status" value="1"/>
</dbReference>
<dbReference type="EMBL" id="BMXR01000005">
    <property type="protein sequence ID" value="GGX54864.1"/>
    <property type="molecule type" value="Genomic_DNA"/>
</dbReference>
<keyword evidence="1" id="KW-1133">Transmembrane helix</keyword>
<comment type="caution">
    <text evidence="2">The sequence shown here is derived from an EMBL/GenBank/DDBJ whole genome shotgun (WGS) entry which is preliminary data.</text>
</comment>